<reference evidence="2 3" key="1">
    <citation type="submission" date="2020-11" db="EMBL/GenBank/DDBJ databases">
        <title>Fusibacter basophilias sp. nov.</title>
        <authorList>
            <person name="Qiu D."/>
        </authorList>
    </citation>
    <scope>NUCLEOTIDE SEQUENCE [LARGE SCALE GENOMIC DNA]</scope>
    <source>
        <strain evidence="2 3">Q10-2</strain>
    </source>
</reference>
<dbReference type="SUPFAM" id="SSF53335">
    <property type="entry name" value="S-adenosyl-L-methionine-dependent methyltransferases"/>
    <property type="match status" value="1"/>
</dbReference>
<dbReference type="GO" id="GO:0008168">
    <property type="term" value="F:methyltransferase activity"/>
    <property type="evidence" value="ECO:0007669"/>
    <property type="project" value="UniProtKB-KW"/>
</dbReference>
<gene>
    <name evidence="2" type="ORF">ISU02_09155</name>
</gene>
<dbReference type="InterPro" id="IPR025714">
    <property type="entry name" value="Methyltranfer_dom"/>
</dbReference>
<name>A0ABR9ZS59_9FIRM</name>
<keyword evidence="2" id="KW-0489">Methyltransferase</keyword>
<proteinExistence type="predicted"/>
<dbReference type="Pfam" id="PF13679">
    <property type="entry name" value="Methyltransf_32"/>
    <property type="match status" value="1"/>
</dbReference>
<sequence>METITALCKTLIDEEKIIQMVLSNVKKGVEKTYQKVEIKPVLIKERYLYHVSYFYEQKVKHENLDGEALMGVLSELLGAYFKQGVIFTSEQDYQILFSKKGKGTLLKKAPTKFGINLSHNREKNYILKEGTPCDFLEALGVMDASGKVYKKKYDKYRQLNKYLEFVEDALDVLKSENGPIKIIDFGCGKAYLTFALYHYLVTQKGLEVEIIGLDLKEDVIEYCNQVAKDLKYTGLRFELGDIKDYKYKGNVDMVVSLHACDTATDEALGKACAWHAKVIFAVPCCQHELFNQIEQPNLEPLLRHGIIRDKFATLVTDTLRMTALEVMSYETQMLEFIDLEHTPKNILIRAYLKDKTKADEQVAVKTYVDYRNYFSVKPHIEKALGQVFHDKLHSYNDEL</sequence>
<dbReference type="PANTHER" id="PTHR13369">
    <property type="match status" value="1"/>
</dbReference>
<accession>A0ABR9ZS59</accession>
<dbReference type="Gene3D" id="3.40.50.150">
    <property type="entry name" value="Vaccinia Virus protein VP39"/>
    <property type="match status" value="1"/>
</dbReference>
<feature type="domain" description="Methyltransferase" evidence="1">
    <location>
        <begin position="154"/>
        <end position="290"/>
    </location>
</feature>
<dbReference type="GO" id="GO:0032259">
    <property type="term" value="P:methylation"/>
    <property type="evidence" value="ECO:0007669"/>
    <property type="project" value="UniProtKB-KW"/>
</dbReference>
<dbReference type="RefSeq" id="WP_194701529.1">
    <property type="nucleotide sequence ID" value="NZ_JADKNH010000005.1"/>
</dbReference>
<evidence type="ECO:0000313" key="3">
    <source>
        <dbReference type="Proteomes" id="UP000614200"/>
    </source>
</evidence>
<organism evidence="2 3">
    <name type="scientific">Fusibacter ferrireducens</name>
    <dbReference type="NCBI Taxonomy" id="2785058"/>
    <lineage>
        <taxon>Bacteria</taxon>
        <taxon>Bacillati</taxon>
        <taxon>Bacillota</taxon>
        <taxon>Clostridia</taxon>
        <taxon>Eubacteriales</taxon>
        <taxon>Eubacteriales Family XII. Incertae Sedis</taxon>
        <taxon>Fusibacter</taxon>
    </lineage>
</organism>
<keyword evidence="2" id="KW-0808">Transferase</keyword>
<comment type="caution">
    <text evidence="2">The sequence shown here is derived from an EMBL/GenBank/DDBJ whole genome shotgun (WGS) entry which is preliminary data.</text>
</comment>
<dbReference type="PANTHER" id="PTHR13369:SF3">
    <property type="entry name" value="METHYLTRANSFERASE DOMAIN-CONTAINING PROTEIN"/>
    <property type="match status" value="1"/>
</dbReference>
<keyword evidence="3" id="KW-1185">Reference proteome</keyword>
<evidence type="ECO:0000313" key="2">
    <source>
        <dbReference type="EMBL" id="MBF4693287.1"/>
    </source>
</evidence>
<dbReference type="InterPro" id="IPR029063">
    <property type="entry name" value="SAM-dependent_MTases_sf"/>
</dbReference>
<dbReference type="Proteomes" id="UP000614200">
    <property type="component" value="Unassembled WGS sequence"/>
</dbReference>
<evidence type="ECO:0000259" key="1">
    <source>
        <dbReference type="Pfam" id="PF13679"/>
    </source>
</evidence>
<protein>
    <submittedName>
        <fullName evidence="2">SAM-dependent methyltransferase</fullName>
    </submittedName>
</protein>
<dbReference type="EMBL" id="JADKNH010000005">
    <property type="protein sequence ID" value="MBF4693287.1"/>
    <property type="molecule type" value="Genomic_DNA"/>
</dbReference>
<dbReference type="CDD" id="cd02440">
    <property type="entry name" value="AdoMet_MTases"/>
    <property type="match status" value="1"/>
</dbReference>